<evidence type="ECO:0000313" key="2">
    <source>
        <dbReference type="Proteomes" id="UP001050808"/>
    </source>
</evidence>
<accession>A0ABQ3QEB3</accession>
<evidence type="ECO:0000313" key="1">
    <source>
        <dbReference type="EMBL" id="GHI35612.1"/>
    </source>
</evidence>
<name>A0ABQ3QEB3_9ACTN</name>
<gene>
    <name evidence="1" type="ORF">Sviol_00200</name>
</gene>
<dbReference type="Proteomes" id="UP001050808">
    <property type="component" value="Unassembled WGS sequence"/>
</dbReference>
<proteinExistence type="predicted"/>
<protein>
    <submittedName>
        <fullName evidence="1">Uncharacterized protein</fullName>
    </submittedName>
</protein>
<sequence>MPWVPPLPPVPGTTTPLCLADSKDPFTVNLDDYRATFFFYAPEKNPHGWNLDLEAFGEKLSAAYPEARAQTRGEGDELRLSFWAVTDDGTEYTGYASTNGRDTVLLSDNIAESAALLTQLLREETIPTPDLVHFSSEPAVLAGIETDWRIPAGADQEKIFDELQQHVRVVEGS</sequence>
<dbReference type="EMBL" id="BNDY01000001">
    <property type="protein sequence ID" value="GHI35612.1"/>
    <property type="molecule type" value="Genomic_DNA"/>
</dbReference>
<keyword evidence="2" id="KW-1185">Reference proteome</keyword>
<reference evidence="1" key="1">
    <citation type="submission" date="2024-05" db="EMBL/GenBank/DDBJ databases">
        <title>Whole genome shotgun sequence of Streptomyces violascens NBRC 12920.</title>
        <authorList>
            <person name="Komaki H."/>
            <person name="Tamura T."/>
        </authorList>
    </citation>
    <scope>NUCLEOTIDE SEQUENCE</scope>
    <source>
        <strain evidence="1">NBRC 12920</strain>
    </source>
</reference>
<organism evidence="1 2">
    <name type="scientific">Streptomyces violascens</name>
    <dbReference type="NCBI Taxonomy" id="67381"/>
    <lineage>
        <taxon>Bacteria</taxon>
        <taxon>Bacillati</taxon>
        <taxon>Actinomycetota</taxon>
        <taxon>Actinomycetes</taxon>
        <taxon>Kitasatosporales</taxon>
        <taxon>Streptomycetaceae</taxon>
        <taxon>Streptomyces</taxon>
    </lineage>
</organism>
<comment type="caution">
    <text evidence="1">The sequence shown here is derived from an EMBL/GenBank/DDBJ whole genome shotgun (WGS) entry which is preliminary data.</text>
</comment>